<evidence type="ECO:0000313" key="3">
    <source>
        <dbReference type="WBParaSite" id="ACAC_0000184801-mRNA-1"/>
    </source>
</evidence>
<keyword evidence="2" id="KW-1185">Reference proteome</keyword>
<accession>A0A0K0CWL2</accession>
<feature type="region of interest" description="Disordered" evidence="1">
    <location>
        <begin position="1"/>
        <end position="81"/>
    </location>
</feature>
<evidence type="ECO:0000256" key="1">
    <source>
        <dbReference type="SAM" id="MobiDB-lite"/>
    </source>
</evidence>
<dbReference type="STRING" id="6313.A0A0K0CWL2"/>
<dbReference type="WBParaSite" id="ACAC_0000184801-mRNA-1">
    <property type="protein sequence ID" value="ACAC_0000184801-mRNA-1"/>
    <property type="gene ID" value="ACAC_0000184801"/>
</dbReference>
<feature type="compositionally biased region" description="Acidic residues" evidence="1">
    <location>
        <begin position="43"/>
        <end position="55"/>
    </location>
</feature>
<organism evidence="2 3">
    <name type="scientific">Angiostrongylus cantonensis</name>
    <name type="common">Rat lungworm</name>
    <dbReference type="NCBI Taxonomy" id="6313"/>
    <lineage>
        <taxon>Eukaryota</taxon>
        <taxon>Metazoa</taxon>
        <taxon>Ecdysozoa</taxon>
        <taxon>Nematoda</taxon>
        <taxon>Chromadorea</taxon>
        <taxon>Rhabditida</taxon>
        <taxon>Rhabditina</taxon>
        <taxon>Rhabditomorpha</taxon>
        <taxon>Strongyloidea</taxon>
        <taxon>Metastrongylidae</taxon>
        <taxon>Angiostrongylus</taxon>
    </lineage>
</organism>
<sequence>MIRFQMNMSPGQVERLKAKRTNTTRYRPSVVTTRSHHSNESWPQDDDTDDEDEDITVNGRRRKGGNGCFRFPLDSRKDEVE</sequence>
<dbReference type="Proteomes" id="UP000035642">
    <property type="component" value="Unassembled WGS sequence"/>
</dbReference>
<name>A0A0K0CWL2_ANGCA</name>
<feature type="compositionally biased region" description="Polar residues" evidence="1">
    <location>
        <begin position="23"/>
        <end position="33"/>
    </location>
</feature>
<reference evidence="3" key="2">
    <citation type="submission" date="2017-02" db="UniProtKB">
        <authorList>
            <consortium name="WormBaseParasite"/>
        </authorList>
    </citation>
    <scope>IDENTIFICATION</scope>
</reference>
<evidence type="ECO:0000313" key="2">
    <source>
        <dbReference type="Proteomes" id="UP000035642"/>
    </source>
</evidence>
<proteinExistence type="predicted"/>
<reference evidence="2" key="1">
    <citation type="submission" date="2012-09" db="EMBL/GenBank/DDBJ databases">
        <authorList>
            <person name="Martin A.A."/>
        </authorList>
    </citation>
    <scope>NUCLEOTIDE SEQUENCE</scope>
</reference>
<protein>
    <submittedName>
        <fullName evidence="3">Uncharacterized protein</fullName>
    </submittedName>
</protein>
<feature type="compositionally biased region" description="Polar residues" evidence="1">
    <location>
        <begin position="1"/>
        <end position="10"/>
    </location>
</feature>
<dbReference type="AlphaFoldDB" id="A0A0K0CWL2"/>